<reference evidence="2" key="1">
    <citation type="submission" date="2024-05" db="EMBL/GenBank/DDBJ databases">
        <title>Isolation and characterization of Sporomusa carbonis sp. nov., a carboxydotrophic hydrogenogen in the genus of Sporomusa isolated from a charcoal burning pile.</title>
        <authorList>
            <person name="Boeer T."/>
            <person name="Rosenbaum F."/>
            <person name="Eysell L."/>
            <person name="Mueller V."/>
            <person name="Daniel R."/>
            <person name="Poehlein A."/>
        </authorList>
    </citation>
    <scope>NUCLEOTIDE SEQUENCE [LARGE SCALE GENOMIC DNA]</scope>
    <source>
        <strain evidence="2">DSM 3132</strain>
    </source>
</reference>
<sequence length="163" mass="18945">MDVVVDANIIVEWLFFQDRYAGDIINLNKRAQLRILMSDQIRKDWSAGFCHGYKEIFDPNDPNSNNLLYRSVDGFTRILSYTYKVDITDNGKYSIDPGDDKYVQCAIEHGAEYIISCDGDHLNALHEKYKNCNGIKIKILSPYQFLNVFKLINSKFKISNFQR</sequence>
<gene>
    <name evidence="2" type="ORF">SPACI_002060</name>
</gene>
<proteinExistence type="predicted"/>
<evidence type="ECO:0000313" key="2">
    <source>
        <dbReference type="EMBL" id="XFO70218.1"/>
    </source>
</evidence>
<dbReference type="SUPFAM" id="SSF88723">
    <property type="entry name" value="PIN domain-like"/>
    <property type="match status" value="1"/>
</dbReference>
<dbReference type="InterPro" id="IPR029060">
    <property type="entry name" value="PIN-like_dom_sf"/>
</dbReference>
<organism evidence="2 3">
    <name type="scientific">Sporomusa acidovorans (strain ATCC 49682 / DSM 3132 / Mol)</name>
    <dbReference type="NCBI Taxonomy" id="1123286"/>
    <lineage>
        <taxon>Bacteria</taxon>
        <taxon>Bacillati</taxon>
        <taxon>Bacillota</taxon>
        <taxon>Negativicutes</taxon>
        <taxon>Selenomonadales</taxon>
        <taxon>Sporomusaceae</taxon>
        <taxon>Sporomusa</taxon>
    </lineage>
</organism>
<dbReference type="PANTHER" id="PTHR34610">
    <property type="entry name" value="SSL7007 PROTEIN"/>
    <property type="match status" value="1"/>
</dbReference>
<accession>A0ABZ3IWD3</accession>
<name>A0ABZ3IWD3_SPOA4</name>
<feature type="domain" description="PIN" evidence="1">
    <location>
        <begin position="3"/>
        <end position="118"/>
    </location>
</feature>
<dbReference type="InterPro" id="IPR002850">
    <property type="entry name" value="PIN_toxin-like"/>
</dbReference>
<evidence type="ECO:0000313" key="3">
    <source>
        <dbReference type="Proteomes" id="UP000216052"/>
    </source>
</evidence>
<protein>
    <recommendedName>
        <fullName evidence="1">PIN domain-containing protein</fullName>
    </recommendedName>
</protein>
<dbReference type="InterPro" id="IPR002716">
    <property type="entry name" value="PIN_dom"/>
</dbReference>
<dbReference type="RefSeq" id="WP_093796144.1">
    <property type="nucleotide sequence ID" value="NZ_CP155571.1"/>
</dbReference>
<dbReference type="EMBL" id="CP155571">
    <property type="protein sequence ID" value="XFO70218.1"/>
    <property type="molecule type" value="Genomic_DNA"/>
</dbReference>
<keyword evidence="3" id="KW-1185">Reference proteome</keyword>
<dbReference type="Proteomes" id="UP000216052">
    <property type="component" value="Chromosome"/>
</dbReference>
<dbReference type="Pfam" id="PF13470">
    <property type="entry name" value="PIN_3"/>
    <property type="match status" value="1"/>
</dbReference>
<dbReference type="PANTHER" id="PTHR34610:SF3">
    <property type="entry name" value="SSL7007 PROTEIN"/>
    <property type="match status" value="1"/>
</dbReference>
<evidence type="ECO:0000259" key="1">
    <source>
        <dbReference type="Pfam" id="PF13470"/>
    </source>
</evidence>